<dbReference type="AlphaFoldDB" id="A0A917B1L3"/>
<proteinExistence type="predicted"/>
<gene>
    <name evidence="2" type="ORF">GCM10010954_11940</name>
</gene>
<evidence type="ECO:0000313" key="2">
    <source>
        <dbReference type="EMBL" id="GGF14966.1"/>
    </source>
</evidence>
<comment type="caution">
    <text evidence="2">The sequence shown here is derived from an EMBL/GenBank/DDBJ whole genome shotgun (WGS) entry which is preliminary data.</text>
</comment>
<feature type="transmembrane region" description="Helical" evidence="1">
    <location>
        <begin position="32"/>
        <end position="52"/>
    </location>
</feature>
<organism evidence="2 3">
    <name type="scientific">Halobacillus andaensis</name>
    <dbReference type="NCBI Taxonomy" id="1176239"/>
    <lineage>
        <taxon>Bacteria</taxon>
        <taxon>Bacillati</taxon>
        <taxon>Bacillota</taxon>
        <taxon>Bacilli</taxon>
        <taxon>Bacillales</taxon>
        <taxon>Bacillaceae</taxon>
        <taxon>Halobacillus</taxon>
    </lineage>
</organism>
<keyword evidence="1" id="KW-0472">Membrane</keyword>
<reference evidence="2" key="2">
    <citation type="submission" date="2020-09" db="EMBL/GenBank/DDBJ databases">
        <authorList>
            <person name="Sun Q."/>
            <person name="Zhou Y."/>
        </authorList>
    </citation>
    <scope>NUCLEOTIDE SEQUENCE</scope>
    <source>
        <strain evidence="2">CGMCC 1.12153</strain>
    </source>
</reference>
<keyword evidence="1" id="KW-0812">Transmembrane</keyword>
<evidence type="ECO:0000256" key="1">
    <source>
        <dbReference type="SAM" id="Phobius"/>
    </source>
</evidence>
<dbReference type="RefSeq" id="WP_188376528.1">
    <property type="nucleotide sequence ID" value="NZ_BMEL01000001.1"/>
</dbReference>
<dbReference type="Proteomes" id="UP000660110">
    <property type="component" value="Unassembled WGS sequence"/>
</dbReference>
<sequence>MRSRYLLWLIVSIVLGSSIISSLNTIENHTKTLLYIISMVTLLVIGCSAAYYKWKEEEIRERQ</sequence>
<name>A0A917B1L3_HALAA</name>
<reference evidence="2" key="1">
    <citation type="journal article" date="2014" name="Int. J. Syst. Evol. Microbiol.">
        <title>Complete genome sequence of Corynebacterium casei LMG S-19264T (=DSM 44701T), isolated from a smear-ripened cheese.</title>
        <authorList>
            <consortium name="US DOE Joint Genome Institute (JGI-PGF)"/>
            <person name="Walter F."/>
            <person name="Albersmeier A."/>
            <person name="Kalinowski J."/>
            <person name="Ruckert C."/>
        </authorList>
    </citation>
    <scope>NUCLEOTIDE SEQUENCE</scope>
    <source>
        <strain evidence="2">CGMCC 1.12153</strain>
    </source>
</reference>
<keyword evidence="3" id="KW-1185">Reference proteome</keyword>
<accession>A0A917B1L3</accession>
<dbReference type="EMBL" id="BMEL01000001">
    <property type="protein sequence ID" value="GGF14966.1"/>
    <property type="molecule type" value="Genomic_DNA"/>
</dbReference>
<evidence type="ECO:0000313" key="3">
    <source>
        <dbReference type="Proteomes" id="UP000660110"/>
    </source>
</evidence>
<protein>
    <submittedName>
        <fullName evidence="2">Uncharacterized protein</fullName>
    </submittedName>
</protein>
<keyword evidence="1" id="KW-1133">Transmembrane helix</keyword>